<evidence type="ECO:0000313" key="2">
    <source>
        <dbReference type="Proteomes" id="UP000075515"/>
    </source>
</evidence>
<evidence type="ECO:0008006" key="3">
    <source>
        <dbReference type="Google" id="ProtNLM"/>
    </source>
</evidence>
<proteinExistence type="predicted"/>
<accession>A0A150RHD9</accession>
<dbReference type="Proteomes" id="UP000075515">
    <property type="component" value="Unassembled WGS sequence"/>
</dbReference>
<dbReference type="AlphaFoldDB" id="A0A150RHD9"/>
<name>A0A150RHD9_SORCE</name>
<dbReference type="EMBL" id="JEMC01003647">
    <property type="protein sequence ID" value="KYF79580.1"/>
    <property type="molecule type" value="Genomic_DNA"/>
</dbReference>
<evidence type="ECO:0000313" key="1">
    <source>
        <dbReference type="EMBL" id="KYF79580.1"/>
    </source>
</evidence>
<comment type="caution">
    <text evidence="1">The sequence shown here is derived from an EMBL/GenBank/DDBJ whole genome shotgun (WGS) entry which is preliminary data.</text>
</comment>
<organism evidence="1 2">
    <name type="scientific">Sorangium cellulosum</name>
    <name type="common">Polyangium cellulosum</name>
    <dbReference type="NCBI Taxonomy" id="56"/>
    <lineage>
        <taxon>Bacteria</taxon>
        <taxon>Pseudomonadati</taxon>
        <taxon>Myxococcota</taxon>
        <taxon>Polyangia</taxon>
        <taxon>Polyangiales</taxon>
        <taxon>Polyangiaceae</taxon>
        <taxon>Sorangium</taxon>
    </lineage>
</organism>
<reference evidence="1 2" key="1">
    <citation type="submission" date="2014-02" db="EMBL/GenBank/DDBJ databases">
        <title>The small core and large imbalanced accessory genome model reveals a collaborative survival strategy of Sorangium cellulosum strains in nature.</title>
        <authorList>
            <person name="Han K."/>
            <person name="Peng R."/>
            <person name="Blom J."/>
            <person name="Li Y.-Z."/>
        </authorList>
    </citation>
    <scope>NUCLEOTIDE SEQUENCE [LARGE SCALE GENOMIC DNA]</scope>
    <source>
        <strain evidence="1 2">So0149</strain>
    </source>
</reference>
<sequence length="477" mass="53803">MAYFAGYDEALDPTGIAAPEGSKPLDSGGDCLPFDHLDDRRFETLAYRLKCVEHGNQARVFLMQGVGERGRDVVVYTQEGHVLQIVQCKRLRDKLTAPQLIRELVKLALHAFSQPEILGNGPVAYEIWCPSGLSEPAMDVVARWPKLWTEREIVEEATGVLRKYAAFSAVTWDAAKEFVLNQFPRIVAVHERNGIDISAQARRDTSIHQAFFQATPVVSLSDLAKAGIVLLKDEDVKHIVDRISSFAPDKRLAFMSGTVMGVSAEMVSKLNQSEYRALVNAVIQGTFGIIFTMQNACARLAKEMAEEFRTTTQPRNDNLPSLLLQVLNISALSKINNLMYKRLNFQPGFEAYTELTLEQRFETHVTKLWDEHQADIAGYDPMKHAVGSGEELRHRLGRHLRGRFTDRQAFEDDIRACLRQHIREIDNVFRKFMSLVPDDLLVISDTVTIFDDKGLAQKSVEDTHLLTKLRGSHIIPE</sequence>
<protein>
    <recommendedName>
        <fullName evidence="3">Restriction endonuclease type IV Mrr domain-containing protein</fullName>
    </recommendedName>
</protein>
<gene>
    <name evidence="1" type="ORF">BE18_10510</name>
</gene>